<dbReference type="PANTHER" id="PTHR48075">
    <property type="entry name" value="3-HYDROXYACYL-COA DEHYDROGENASE FAMILY PROTEIN"/>
    <property type="match status" value="1"/>
</dbReference>
<dbReference type="OrthoDB" id="9803287at2"/>
<dbReference type="GO" id="GO:0016616">
    <property type="term" value="F:oxidoreductase activity, acting on the CH-OH group of donors, NAD or NADP as acceptor"/>
    <property type="evidence" value="ECO:0007669"/>
    <property type="project" value="InterPro"/>
</dbReference>
<dbReference type="InterPro" id="IPR006176">
    <property type="entry name" value="3-OHacyl-CoA_DH_NAD-bd"/>
</dbReference>
<dbReference type="InterPro" id="IPR013328">
    <property type="entry name" value="6PGD_dom2"/>
</dbReference>
<dbReference type="SUPFAM" id="SSF48179">
    <property type="entry name" value="6-phosphogluconate dehydrogenase C-terminal domain-like"/>
    <property type="match status" value="1"/>
</dbReference>
<dbReference type="RefSeq" id="WP_130039195.1">
    <property type="nucleotide sequence ID" value="NZ_JACCEV010000002.1"/>
</dbReference>
<feature type="site" description="Important for catalytic activity" evidence="2">
    <location>
        <position position="139"/>
    </location>
</feature>
<evidence type="ECO:0000259" key="4">
    <source>
        <dbReference type="Pfam" id="PF02737"/>
    </source>
</evidence>
<proteinExistence type="predicted"/>
<dbReference type="PROSITE" id="PS51257">
    <property type="entry name" value="PROKAR_LIPOPROTEIN"/>
    <property type="match status" value="1"/>
</dbReference>
<dbReference type="Gene3D" id="1.10.1040.10">
    <property type="entry name" value="N-(1-d-carboxylethyl)-l-norvaline Dehydrogenase, domain 2"/>
    <property type="match status" value="1"/>
</dbReference>
<name>A0A853GTQ4_9BURK</name>
<keyword evidence="1" id="KW-0560">Oxidoreductase</keyword>
<dbReference type="Pfam" id="PF00725">
    <property type="entry name" value="3HCDH"/>
    <property type="match status" value="1"/>
</dbReference>
<dbReference type="Pfam" id="PF02737">
    <property type="entry name" value="3HCDH_N"/>
    <property type="match status" value="1"/>
</dbReference>
<dbReference type="PIRSF" id="PIRSF000105">
    <property type="entry name" value="HCDH"/>
    <property type="match status" value="1"/>
</dbReference>
<dbReference type="GO" id="GO:0070403">
    <property type="term" value="F:NAD+ binding"/>
    <property type="evidence" value="ECO:0007669"/>
    <property type="project" value="InterPro"/>
</dbReference>
<dbReference type="Proteomes" id="UP000554144">
    <property type="component" value="Unassembled WGS sequence"/>
</dbReference>
<evidence type="ECO:0000313" key="6">
    <source>
        <dbReference type="Proteomes" id="UP000554144"/>
    </source>
</evidence>
<dbReference type="EMBL" id="JACCEV010000002">
    <property type="protein sequence ID" value="NYT85621.1"/>
    <property type="molecule type" value="Genomic_DNA"/>
</dbReference>
<sequence>MNHSNKKIAVVGTGVIGASWAACFLANGFDVAATDPAPGAQARLHELVDTYWPMLERMGLAEGASKARLSFHEDLAAAVEGAMLVQESGPERVDIKRETMAQISAAAPADALIATSSSGIPVSQIQDAAQHPERVLIGHPFNPPHLIPLVEVVGGSLTSPDAIQKAMDFYLSIGKKPIHIRREVKGHVANRLQAALWREAFHLVEEGVASVSDIDTAIAHGPGLRWALLGPFLNLHLSGGAGGISHLLDHLGPPMEEWWADLGQVKLNPELNKQLIDGVDQELKATDQGSMVAQRDDLLLTLLKLKASADKLP</sequence>
<dbReference type="SUPFAM" id="SSF51735">
    <property type="entry name" value="NAD(P)-binding Rossmann-fold domains"/>
    <property type="match status" value="1"/>
</dbReference>
<dbReference type="InterPro" id="IPR008927">
    <property type="entry name" value="6-PGluconate_DH-like_C_sf"/>
</dbReference>
<gene>
    <name evidence="5" type="ORF">H0A62_08395</name>
</gene>
<dbReference type="InterPro" id="IPR022694">
    <property type="entry name" value="3-OHacyl-CoA_DH"/>
</dbReference>
<keyword evidence="6" id="KW-1185">Reference proteome</keyword>
<dbReference type="InterPro" id="IPR036291">
    <property type="entry name" value="NAD(P)-bd_dom_sf"/>
</dbReference>
<feature type="domain" description="3-hydroxyacyl-CoA dehydrogenase NAD binding" evidence="4">
    <location>
        <begin position="7"/>
        <end position="182"/>
    </location>
</feature>
<dbReference type="InterPro" id="IPR006108">
    <property type="entry name" value="3HC_DH_C"/>
</dbReference>
<dbReference type="GO" id="GO:0006631">
    <property type="term" value="P:fatty acid metabolic process"/>
    <property type="evidence" value="ECO:0007669"/>
    <property type="project" value="InterPro"/>
</dbReference>
<dbReference type="Gene3D" id="3.40.50.720">
    <property type="entry name" value="NAD(P)-binding Rossmann-like Domain"/>
    <property type="match status" value="1"/>
</dbReference>
<evidence type="ECO:0000313" key="5">
    <source>
        <dbReference type="EMBL" id="NYT85621.1"/>
    </source>
</evidence>
<accession>A0A853GTQ4</accession>
<feature type="domain" description="3-hydroxyacyl-CoA dehydrogenase C-terminal" evidence="3">
    <location>
        <begin position="186"/>
        <end position="254"/>
    </location>
</feature>
<evidence type="ECO:0000256" key="1">
    <source>
        <dbReference type="ARBA" id="ARBA00023002"/>
    </source>
</evidence>
<dbReference type="PANTHER" id="PTHR48075:SF5">
    <property type="entry name" value="3-HYDROXYBUTYRYL-COA DEHYDROGENASE"/>
    <property type="match status" value="1"/>
</dbReference>
<protein>
    <submittedName>
        <fullName evidence="5">3-hydroxyacyl-CoA dehydrogenase</fullName>
    </submittedName>
</protein>
<evidence type="ECO:0000259" key="3">
    <source>
        <dbReference type="Pfam" id="PF00725"/>
    </source>
</evidence>
<evidence type="ECO:0000256" key="2">
    <source>
        <dbReference type="PIRSR" id="PIRSR000105-1"/>
    </source>
</evidence>
<comment type="caution">
    <text evidence="5">The sequence shown here is derived from an EMBL/GenBank/DDBJ whole genome shotgun (WGS) entry which is preliminary data.</text>
</comment>
<organism evidence="5 6">
    <name type="scientific">Pollutimonas harenae</name>
    <dbReference type="NCBI Taxonomy" id="657015"/>
    <lineage>
        <taxon>Bacteria</taxon>
        <taxon>Pseudomonadati</taxon>
        <taxon>Pseudomonadota</taxon>
        <taxon>Betaproteobacteria</taxon>
        <taxon>Burkholderiales</taxon>
        <taxon>Alcaligenaceae</taxon>
        <taxon>Pollutimonas</taxon>
    </lineage>
</organism>
<reference evidence="5 6" key="1">
    <citation type="submission" date="2020-07" db="EMBL/GenBank/DDBJ databases">
        <title>Taxonomic revisions and descriptions of new bacterial species based on genomic comparisons in the high-G+C-content subgroup of the family Alcaligenaceae.</title>
        <authorList>
            <person name="Szabo A."/>
            <person name="Felfoldi T."/>
        </authorList>
    </citation>
    <scope>NUCLEOTIDE SEQUENCE [LARGE SCALE GENOMIC DNA]</scope>
    <source>
        <strain evidence="5 6">DSM 25667</strain>
    </source>
</reference>
<dbReference type="AlphaFoldDB" id="A0A853GTQ4"/>